<protein>
    <submittedName>
        <fullName evidence="1">Uncharacterized protein</fullName>
    </submittedName>
</protein>
<dbReference type="AlphaFoldDB" id="A0A4R0P9L5"/>
<gene>
    <name evidence="1" type="ORF">E0D97_15210</name>
</gene>
<reference evidence="1 2" key="1">
    <citation type="journal article" date="2015" name="Antonie Van Leeuwenhoek">
        <title>Oricola cellulosilytica gen. nov., sp. nov., a cellulose-degrading bacterium of the family Phyllobacteriaceae isolated from surface seashore water, and emended descriptions of Mesorhizobium loti and Phyllobacterium myrsinacearum.</title>
        <authorList>
            <person name="Hameed A."/>
            <person name="Shahina M."/>
            <person name="Lai W.A."/>
            <person name="Lin S.Y."/>
            <person name="Young L.S."/>
            <person name="Liu Y.C."/>
            <person name="Hsu Y.H."/>
            <person name="Young C.C."/>
        </authorList>
    </citation>
    <scope>NUCLEOTIDE SEQUENCE [LARGE SCALE GENOMIC DNA]</scope>
    <source>
        <strain evidence="1 2">KCTC 52183</strain>
    </source>
</reference>
<comment type="caution">
    <text evidence="1">The sequence shown here is derived from an EMBL/GenBank/DDBJ whole genome shotgun (WGS) entry which is preliminary data.</text>
</comment>
<dbReference type="EMBL" id="SJST01000007">
    <property type="protein sequence ID" value="TCD12358.1"/>
    <property type="molecule type" value="Genomic_DNA"/>
</dbReference>
<dbReference type="OrthoDB" id="8445114at2"/>
<name>A0A4R0P9L5_9HYPH</name>
<dbReference type="RefSeq" id="WP_131570487.1">
    <property type="nucleotide sequence ID" value="NZ_JAINFK010000005.1"/>
</dbReference>
<evidence type="ECO:0000313" key="2">
    <source>
        <dbReference type="Proteomes" id="UP000291301"/>
    </source>
</evidence>
<accession>A0A4R0P9L5</accession>
<sequence>MSLPVLVAVVAIGIAVIVLSVHLSGGSAAVKFATAAEAISRFKIDFPEAVVHEGHVSSDGRDVVLELADGHIGLVHVLGSKQLTRLVTCGEMVATADGRIVELMTRDFTLPRVRLAFEDARTAGTVAGLFADAQEKAA</sequence>
<keyword evidence="2" id="KW-1185">Reference proteome</keyword>
<proteinExistence type="predicted"/>
<evidence type="ECO:0000313" key="1">
    <source>
        <dbReference type="EMBL" id="TCD12358.1"/>
    </source>
</evidence>
<organism evidence="1 2">
    <name type="scientific">Oricola cellulosilytica</name>
    <dbReference type="NCBI Taxonomy" id="1429082"/>
    <lineage>
        <taxon>Bacteria</taxon>
        <taxon>Pseudomonadati</taxon>
        <taxon>Pseudomonadota</taxon>
        <taxon>Alphaproteobacteria</taxon>
        <taxon>Hyphomicrobiales</taxon>
        <taxon>Ahrensiaceae</taxon>
        <taxon>Oricola</taxon>
    </lineage>
</organism>
<dbReference type="Proteomes" id="UP000291301">
    <property type="component" value="Unassembled WGS sequence"/>
</dbReference>